<keyword evidence="3" id="KW-1185">Reference proteome</keyword>
<dbReference type="Pfam" id="PF13462">
    <property type="entry name" value="Thioredoxin_4"/>
    <property type="match status" value="1"/>
</dbReference>
<dbReference type="InterPro" id="IPR012336">
    <property type="entry name" value="Thioredoxin-like_fold"/>
</dbReference>
<dbReference type="Proteomes" id="UP001500804">
    <property type="component" value="Unassembled WGS sequence"/>
</dbReference>
<feature type="domain" description="Thioredoxin-like fold" evidence="1">
    <location>
        <begin position="27"/>
        <end position="75"/>
    </location>
</feature>
<gene>
    <name evidence="2" type="ORF">GCM10023320_40400</name>
</gene>
<dbReference type="Gene3D" id="3.40.30.10">
    <property type="entry name" value="Glutaredoxin"/>
    <property type="match status" value="1"/>
</dbReference>
<name>A0ABP9NL81_9PSEU</name>
<evidence type="ECO:0000313" key="2">
    <source>
        <dbReference type="EMBL" id="GAA5125674.1"/>
    </source>
</evidence>
<evidence type="ECO:0000259" key="1">
    <source>
        <dbReference type="Pfam" id="PF13462"/>
    </source>
</evidence>
<evidence type="ECO:0000313" key="3">
    <source>
        <dbReference type="Proteomes" id="UP001500804"/>
    </source>
</evidence>
<reference evidence="3" key="1">
    <citation type="journal article" date="2019" name="Int. J. Syst. Evol. Microbiol.">
        <title>The Global Catalogue of Microorganisms (GCM) 10K type strain sequencing project: providing services to taxonomists for standard genome sequencing and annotation.</title>
        <authorList>
            <consortium name="The Broad Institute Genomics Platform"/>
            <consortium name="The Broad Institute Genome Sequencing Center for Infectious Disease"/>
            <person name="Wu L."/>
            <person name="Ma J."/>
        </authorList>
    </citation>
    <scope>NUCLEOTIDE SEQUENCE [LARGE SCALE GENOMIC DNA]</scope>
    <source>
        <strain evidence="3">JCM 18302</strain>
    </source>
</reference>
<organism evidence="2 3">
    <name type="scientific">Pseudonocardia adelaidensis</name>
    <dbReference type="NCBI Taxonomy" id="648754"/>
    <lineage>
        <taxon>Bacteria</taxon>
        <taxon>Bacillati</taxon>
        <taxon>Actinomycetota</taxon>
        <taxon>Actinomycetes</taxon>
        <taxon>Pseudonocardiales</taxon>
        <taxon>Pseudonocardiaceae</taxon>
        <taxon>Pseudonocardia</taxon>
    </lineage>
</organism>
<accession>A0ABP9NL81</accession>
<comment type="caution">
    <text evidence="2">The sequence shown here is derived from an EMBL/GenBank/DDBJ whole genome shotgun (WGS) entry which is preliminary data.</text>
</comment>
<sequence length="79" mass="7880">MADLTNGNGLPEEQLTALGTQAGAGDGLAECVSSDRYTVAALTDEASRAGVNASPTVLVNGQEVEHSVEALRAAVVAAP</sequence>
<protein>
    <recommendedName>
        <fullName evidence="1">Thioredoxin-like fold domain-containing protein</fullName>
    </recommendedName>
</protein>
<dbReference type="EMBL" id="BAABJO010000014">
    <property type="protein sequence ID" value="GAA5125674.1"/>
    <property type="molecule type" value="Genomic_DNA"/>
</dbReference>
<proteinExistence type="predicted"/>